<dbReference type="RefSeq" id="WP_145212514.1">
    <property type="nucleotide sequence ID" value="NZ_CP036269.1"/>
</dbReference>
<keyword evidence="2" id="KW-1185">Reference proteome</keyword>
<evidence type="ECO:0008006" key="3">
    <source>
        <dbReference type="Google" id="ProtNLM"/>
    </source>
</evidence>
<proteinExistence type="predicted"/>
<evidence type="ECO:0000313" key="1">
    <source>
        <dbReference type="EMBL" id="QDT41236.1"/>
    </source>
</evidence>
<dbReference type="OrthoDB" id="284581at2"/>
<dbReference type="Proteomes" id="UP000317171">
    <property type="component" value="Chromosome"/>
</dbReference>
<dbReference type="KEGG" id="gaz:Pan241w_12960"/>
<name>A0A517RBK1_9PLAN</name>
<dbReference type="AlphaFoldDB" id="A0A517RBK1"/>
<evidence type="ECO:0000313" key="2">
    <source>
        <dbReference type="Proteomes" id="UP000317171"/>
    </source>
</evidence>
<protein>
    <recommendedName>
        <fullName evidence="3">HEPN domain-containing protein</fullName>
    </recommendedName>
</protein>
<dbReference type="EMBL" id="CP036269">
    <property type="protein sequence ID" value="QDT41236.1"/>
    <property type="molecule type" value="Genomic_DNA"/>
</dbReference>
<organism evidence="1 2">
    <name type="scientific">Gimesia alba</name>
    <dbReference type="NCBI Taxonomy" id="2527973"/>
    <lineage>
        <taxon>Bacteria</taxon>
        <taxon>Pseudomonadati</taxon>
        <taxon>Planctomycetota</taxon>
        <taxon>Planctomycetia</taxon>
        <taxon>Planctomycetales</taxon>
        <taxon>Planctomycetaceae</taxon>
        <taxon>Gimesia</taxon>
    </lineage>
</organism>
<gene>
    <name evidence="1" type="ORF">Pan241w_12960</name>
</gene>
<accession>A0A517RBK1</accession>
<sequence>MNDSANASSDIQRRYREFLDLLPLTLSLAGLPESDHGKYYTEEQVEARAFTVKHAFKQARILARECIQKQ</sequence>
<reference evidence="1 2" key="1">
    <citation type="submission" date="2019-02" db="EMBL/GenBank/DDBJ databases">
        <title>Deep-cultivation of Planctomycetes and their phenomic and genomic characterization uncovers novel biology.</title>
        <authorList>
            <person name="Wiegand S."/>
            <person name="Jogler M."/>
            <person name="Boedeker C."/>
            <person name="Pinto D."/>
            <person name="Vollmers J."/>
            <person name="Rivas-Marin E."/>
            <person name="Kohn T."/>
            <person name="Peeters S.H."/>
            <person name="Heuer A."/>
            <person name="Rast P."/>
            <person name="Oberbeckmann S."/>
            <person name="Bunk B."/>
            <person name="Jeske O."/>
            <person name="Meyerdierks A."/>
            <person name="Storesund J.E."/>
            <person name="Kallscheuer N."/>
            <person name="Luecker S."/>
            <person name="Lage O.M."/>
            <person name="Pohl T."/>
            <person name="Merkel B.J."/>
            <person name="Hornburger P."/>
            <person name="Mueller R.-W."/>
            <person name="Bruemmer F."/>
            <person name="Labrenz M."/>
            <person name="Spormann A.M."/>
            <person name="Op den Camp H."/>
            <person name="Overmann J."/>
            <person name="Amann R."/>
            <person name="Jetten M.S.M."/>
            <person name="Mascher T."/>
            <person name="Medema M.H."/>
            <person name="Devos D.P."/>
            <person name="Kaster A.-K."/>
            <person name="Ovreas L."/>
            <person name="Rohde M."/>
            <person name="Galperin M.Y."/>
            <person name="Jogler C."/>
        </authorList>
    </citation>
    <scope>NUCLEOTIDE SEQUENCE [LARGE SCALE GENOMIC DNA]</scope>
    <source>
        <strain evidence="1 2">Pan241w</strain>
    </source>
</reference>